<feature type="domain" description="CCHC-type" evidence="3">
    <location>
        <begin position="237"/>
        <end position="251"/>
    </location>
</feature>
<dbReference type="Proteomes" id="UP001146120">
    <property type="component" value="Unassembled WGS sequence"/>
</dbReference>
<dbReference type="InterPro" id="IPR032567">
    <property type="entry name" value="RTL1-rel"/>
</dbReference>
<keyword evidence="1" id="KW-0862">Zinc</keyword>
<proteinExistence type="predicted"/>
<dbReference type="AlphaFoldDB" id="A0AAV2YZE2"/>
<dbReference type="Gene3D" id="4.10.60.10">
    <property type="entry name" value="Zinc finger, CCHC-type"/>
    <property type="match status" value="1"/>
</dbReference>
<reference evidence="4" key="1">
    <citation type="submission" date="2022-11" db="EMBL/GenBank/DDBJ databases">
        <authorList>
            <person name="Morgan W.R."/>
            <person name="Tartar A."/>
        </authorList>
    </citation>
    <scope>NUCLEOTIDE SEQUENCE</scope>
    <source>
        <strain evidence="4">ARSEF 373</strain>
    </source>
</reference>
<feature type="region of interest" description="Disordered" evidence="2">
    <location>
        <begin position="200"/>
        <end position="245"/>
    </location>
</feature>
<reference evidence="4" key="2">
    <citation type="journal article" date="2023" name="Microbiol Resour">
        <title>Decontamination and Annotation of the Draft Genome Sequence of the Oomycete Lagenidium giganteum ARSEF 373.</title>
        <authorList>
            <person name="Morgan W.R."/>
            <person name="Tartar A."/>
        </authorList>
    </citation>
    <scope>NUCLEOTIDE SEQUENCE</scope>
    <source>
        <strain evidence="4">ARSEF 373</strain>
    </source>
</reference>
<keyword evidence="5" id="KW-1185">Reference proteome</keyword>
<dbReference type="GO" id="GO:0008270">
    <property type="term" value="F:zinc ion binding"/>
    <property type="evidence" value="ECO:0007669"/>
    <property type="project" value="UniProtKB-KW"/>
</dbReference>
<feature type="compositionally biased region" description="Basic and acidic residues" evidence="2">
    <location>
        <begin position="216"/>
        <end position="235"/>
    </location>
</feature>
<gene>
    <name evidence="4" type="ORF">N0F65_001375</name>
</gene>
<name>A0AAV2YZE2_9STRA</name>
<keyword evidence="1" id="KW-0863">Zinc-finger</keyword>
<dbReference type="CDD" id="cd00303">
    <property type="entry name" value="retropepsin_like"/>
    <property type="match status" value="1"/>
</dbReference>
<dbReference type="Pfam" id="PF13650">
    <property type="entry name" value="Asp_protease_2"/>
    <property type="match status" value="1"/>
</dbReference>
<sequence length="394" mass="44948">MAQQQQQQAQRMAEERNQAMLMQQQYLQQQQTMRATQKKKDPPVFAGRSDEDLDLWLFSTEEYYSEYQDEMDDPMSSTFVNMVSSNLGIDAMSWYRELKMTTEAPITWAVFRKRIKERFQDSDFQYKALSKLHDMRFAGSQSDYTSKFDQILNQLNVDLPEIVKRWFYQQNLRAETSAHISTHVPTDLAETIDLAQRFEDAKASMPRSKNDAPPVPKKDKSAPEKKREGPKDKTVTCHNCGQPGHYSPQCPMRKPTPAQQGTVAGCPVSIFVDNGASFNAVSPAKARSLELPVVEHDQPLRLRLGSNQSTTIPRRTTRLTIRVGSDFAPYSTDAYVLDIPEAHDVLLGMPWLSTQNPDIDWPSRTVRPRSPYKPDLWRSGAGTFRESSTVVADK</sequence>
<dbReference type="PROSITE" id="PS50158">
    <property type="entry name" value="ZF_CCHC"/>
    <property type="match status" value="1"/>
</dbReference>
<dbReference type="InterPro" id="IPR001878">
    <property type="entry name" value="Znf_CCHC"/>
</dbReference>
<accession>A0AAV2YZE2</accession>
<keyword evidence="1" id="KW-0479">Metal-binding</keyword>
<dbReference type="InterPro" id="IPR045358">
    <property type="entry name" value="Ty3_capsid"/>
</dbReference>
<dbReference type="GO" id="GO:0003676">
    <property type="term" value="F:nucleic acid binding"/>
    <property type="evidence" value="ECO:0007669"/>
    <property type="project" value="InterPro"/>
</dbReference>
<dbReference type="SMART" id="SM00343">
    <property type="entry name" value="ZnF_C2HC"/>
    <property type="match status" value="1"/>
</dbReference>
<comment type="caution">
    <text evidence="4">The sequence shown here is derived from an EMBL/GenBank/DDBJ whole genome shotgun (WGS) entry which is preliminary data.</text>
</comment>
<protein>
    <recommendedName>
        <fullName evidence="3">CCHC-type domain-containing protein</fullName>
    </recommendedName>
</protein>
<dbReference type="PANTHER" id="PTHR15503:SF22">
    <property type="entry name" value="TRANSPOSON TY3-I GAG POLYPROTEIN"/>
    <property type="match status" value="1"/>
</dbReference>
<dbReference type="SUPFAM" id="SSF57756">
    <property type="entry name" value="Retrovirus zinc finger-like domains"/>
    <property type="match status" value="1"/>
</dbReference>
<evidence type="ECO:0000256" key="2">
    <source>
        <dbReference type="SAM" id="MobiDB-lite"/>
    </source>
</evidence>
<evidence type="ECO:0000313" key="5">
    <source>
        <dbReference type="Proteomes" id="UP001146120"/>
    </source>
</evidence>
<dbReference type="EMBL" id="DAKRPA010000094">
    <property type="protein sequence ID" value="DAZ98936.1"/>
    <property type="molecule type" value="Genomic_DNA"/>
</dbReference>
<dbReference type="InterPro" id="IPR021109">
    <property type="entry name" value="Peptidase_aspartic_dom_sf"/>
</dbReference>
<dbReference type="Pfam" id="PF19259">
    <property type="entry name" value="Ty3_capsid"/>
    <property type="match status" value="1"/>
</dbReference>
<dbReference type="SUPFAM" id="SSF50630">
    <property type="entry name" value="Acid proteases"/>
    <property type="match status" value="1"/>
</dbReference>
<evidence type="ECO:0000313" key="4">
    <source>
        <dbReference type="EMBL" id="DAZ98936.1"/>
    </source>
</evidence>
<dbReference type="PANTHER" id="PTHR15503">
    <property type="entry name" value="LDOC1 RELATED"/>
    <property type="match status" value="1"/>
</dbReference>
<dbReference type="Gene3D" id="2.40.70.10">
    <property type="entry name" value="Acid Proteases"/>
    <property type="match status" value="1"/>
</dbReference>
<dbReference type="InterPro" id="IPR036875">
    <property type="entry name" value="Znf_CCHC_sf"/>
</dbReference>
<dbReference type="Pfam" id="PF00098">
    <property type="entry name" value="zf-CCHC"/>
    <property type="match status" value="1"/>
</dbReference>
<evidence type="ECO:0000259" key="3">
    <source>
        <dbReference type="PROSITE" id="PS50158"/>
    </source>
</evidence>
<evidence type="ECO:0000256" key="1">
    <source>
        <dbReference type="PROSITE-ProRule" id="PRU00047"/>
    </source>
</evidence>
<organism evidence="4 5">
    <name type="scientific">Lagenidium giganteum</name>
    <dbReference type="NCBI Taxonomy" id="4803"/>
    <lineage>
        <taxon>Eukaryota</taxon>
        <taxon>Sar</taxon>
        <taxon>Stramenopiles</taxon>
        <taxon>Oomycota</taxon>
        <taxon>Peronosporomycetes</taxon>
        <taxon>Pythiales</taxon>
        <taxon>Pythiaceae</taxon>
    </lineage>
</organism>